<comment type="similarity">
    <text evidence="1">Belongs to the class-I pyridine nucleotide-disulfide oxidoreductase family.</text>
</comment>
<dbReference type="PIRSF" id="PIRSF000350">
    <property type="entry name" value="Mercury_reductase_MerA"/>
    <property type="match status" value="1"/>
</dbReference>
<dbReference type="PRINTS" id="PR00411">
    <property type="entry name" value="PNDRDTASEI"/>
</dbReference>
<dbReference type="NCBIfam" id="NF004939">
    <property type="entry name" value="PRK06292.1-1"/>
    <property type="match status" value="1"/>
</dbReference>
<evidence type="ECO:0000259" key="7">
    <source>
        <dbReference type="Pfam" id="PF02852"/>
    </source>
</evidence>
<dbReference type="InterPro" id="IPR036188">
    <property type="entry name" value="FAD/NAD-bd_sf"/>
</dbReference>
<gene>
    <name evidence="9" type="ORF">SAMN02746065_1495</name>
</gene>
<organism evidence="9 10">
    <name type="scientific">Desulfocicer vacuolatum DSM 3385</name>
    <dbReference type="NCBI Taxonomy" id="1121400"/>
    <lineage>
        <taxon>Bacteria</taxon>
        <taxon>Pseudomonadati</taxon>
        <taxon>Thermodesulfobacteriota</taxon>
        <taxon>Desulfobacteria</taxon>
        <taxon>Desulfobacterales</taxon>
        <taxon>Desulfobacteraceae</taxon>
        <taxon>Desulfocicer</taxon>
    </lineage>
</organism>
<evidence type="ECO:0000256" key="1">
    <source>
        <dbReference type="ARBA" id="ARBA00007532"/>
    </source>
</evidence>
<evidence type="ECO:0000313" key="9">
    <source>
        <dbReference type="EMBL" id="SMD13369.1"/>
    </source>
</evidence>
<feature type="binding site" evidence="5">
    <location>
        <position position="310"/>
    </location>
    <ligand>
        <name>FAD</name>
        <dbReference type="ChEBI" id="CHEBI:57692"/>
    </ligand>
</feature>
<dbReference type="InterPro" id="IPR023753">
    <property type="entry name" value="FAD/NAD-binding_dom"/>
</dbReference>
<dbReference type="GO" id="GO:0003955">
    <property type="term" value="F:NAD(P)H dehydrogenase (quinone) activity"/>
    <property type="evidence" value="ECO:0007669"/>
    <property type="project" value="TreeGrafter"/>
</dbReference>
<reference evidence="9 10" key="1">
    <citation type="submission" date="2017-04" db="EMBL/GenBank/DDBJ databases">
        <authorList>
            <person name="Afonso C.L."/>
            <person name="Miller P.J."/>
            <person name="Scott M.A."/>
            <person name="Spackman E."/>
            <person name="Goraichik I."/>
            <person name="Dimitrov K.M."/>
            <person name="Suarez D.L."/>
            <person name="Swayne D.E."/>
        </authorList>
    </citation>
    <scope>NUCLEOTIDE SEQUENCE [LARGE SCALE GENOMIC DNA]</scope>
    <source>
        <strain evidence="9 10">DSM 3385</strain>
    </source>
</reference>
<feature type="domain" description="FAD/NAD(P)-binding" evidence="8">
    <location>
        <begin position="8"/>
        <end position="325"/>
    </location>
</feature>
<dbReference type="AlphaFoldDB" id="A0A1W2EUJ1"/>
<dbReference type="STRING" id="1121400.SAMN02746065_1495"/>
<keyword evidence="3 5" id="KW-0274">FAD</keyword>
<protein>
    <submittedName>
        <fullName evidence="9">Dihydrolipoamide dehydrogenase</fullName>
    </submittedName>
</protein>
<feature type="active site" description="Proton acceptor" evidence="4">
    <location>
        <position position="442"/>
    </location>
</feature>
<dbReference type="PANTHER" id="PTHR43014">
    <property type="entry name" value="MERCURIC REDUCTASE"/>
    <property type="match status" value="1"/>
</dbReference>
<evidence type="ECO:0000256" key="4">
    <source>
        <dbReference type="PIRSR" id="PIRSR000350-2"/>
    </source>
</evidence>
<evidence type="ECO:0000259" key="8">
    <source>
        <dbReference type="Pfam" id="PF07992"/>
    </source>
</evidence>
<keyword evidence="2" id="KW-0285">Flavoprotein</keyword>
<feature type="binding site" evidence="5">
    <location>
        <position position="268"/>
    </location>
    <ligand>
        <name>NAD(+)</name>
        <dbReference type="ChEBI" id="CHEBI:57540"/>
    </ligand>
</feature>
<dbReference type="InterPro" id="IPR004099">
    <property type="entry name" value="Pyr_nucl-diS_OxRdtase_dimer"/>
</dbReference>
<dbReference type="InterPro" id="IPR016156">
    <property type="entry name" value="FAD/NAD-linked_Rdtase_dimer_sf"/>
</dbReference>
<evidence type="ECO:0000256" key="2">
    <source>
        <dbReference type="ARBA" id="ARBA00022630"/>
    </source>
</evidence>
<dbReference type="PANTHER" id="PTHR43014:SF4">
    <property type="entry name" value="PYRIDINE NUCLEOTIDE-DISULFIDE OXIDOREDUCTASE RCLA-RELATED"/>
    <property type="match status" value="1"/>
</dbReference>
<dbReference type="Proteomes" id="UP000192418">
    <property type="component" value="Unassembled WGS sequence"/>
</dbReference>
<keyword evidence="10" id="KW-1185">Reference proteome</keyword>
<feature type="domain" description="Pyridine nucleotide-disulphide oxidoreductase dimerisation" evidence="7">
    <location>
        <begin position="349"/>
        <end position="451"/>
    </location>
</feature>
<dbReference type="Pfam" id="PF07992">
    <property type="entry name" value="Pyr_redox_2"/>
    <property type="match status" value="1"/>
</dbReference>
<accession>A0A1W2EUJ1</accession>
<feature type="binding site" evidence="5">
    <location>
        <begin position="178"/>
        <end position="185"/>
    </location>
    <ligand>
        <name>NAD(+)</name>
        <dbReference type="ChEBI" id="CHEBI:57540"/>
    </ligand>
</feature>
<comment type="cofactor">
    <cofactor evidence="5">
        <name>FAD</name>
        <dbReference type="ChEBI" id="CHEBI:57692"/>
    </cofactor>
    <text evidence="5">Binds 1 FAD per subunit.</text>
</comment>
<evidence type="ECO:0000313" key="10">
    <source>
        <dbReference type="Proteomes" id="UP000192418"/>
    </source>
</evidence>
<dbReference type="SUPFAM" id="SSF55424">
    <property type="entry name" value="FAD/NAD-linked reductases, dimerisation (C-terminal) domain"/>
    <property type="match status" value="1"/>
</dbReference>
<dbReference type="GO" id="GO:0050660">
    <property type="term" value="F:flavin adenine dinucleotide binding"/>
    <property type="evidence" value="ECO:0007669"/>
    <property type="project" value="TreeGrafter"/>
</dbReference>
<dbReference type="EMBL" id="FWXY01000049">
    <property type="protein sequence ID" value="SMD13369.1"/>
    <property type="molecule type" value="Genomic_DNA"/>
</dbReference>
<sequence>METREVEYAIIGVGTAGLGAFSRIRKQTDSLLLIQHGPYGTTCARVGCMPSKMLIAASDLAHAIEGGSFFGIDGNYQVNGKRLFERIQKDRAEKFVGGVLRYVDTIDNKFKVEGQARFLDSHTLDVDGRLRVKAEKIILACGSSPYVAPVFEPLLQDLDTSDTIFELDDLPRSMAVVGLGVIALEIGQAFHRLGVQTTLYGHTGRIGAFTHPDMQKDVMQTMQQELDIIPRGEFTRAVKVKDGFELTYLTTDGKEIIRSYERVLIASGRRSNLRTMDLEKSGLILDDRGLPQYDPLTMQCGNSHVFISGDATEDLPLWHEAYIEGRIAADSAVAFPAHKEGKRTPGIGIYFTDPQMACVGSVYSALDPEQIVMGQARMDSGPRHKIYNDLKGMMQVYVDKNSGILLGAEVFGRGAEHMAHTLVLAIEHGLTVGEILQMPVYHPTLEEVMKGALTMALFRLRKS</sequence>
<dbReference type="SUPFAM" id="SSF51905">
    <property type="entry name" value="FAD/NAD(P)-binding domain"/>
    <property type="match status" value="1"/>
</dbReference>
<evidence type="ECO:0000256" key="6">
    <source>
        <dbReference type="PIRSR" id="PIRSR000350-4"/>
    </source>
</evidence>
<evidence type="ECO:0000256" key="5">
    <source>
        <dbReference type="PIRSR" id="PIRSR000350-3"/>
    </source>
</evidence>
<dbReference type="Gene3D" id="3.50.50.60">
    <property type="entry name" value="FAD/NAD(P)-binding domain"/>
    <property type="match status" value="2"/>
</dbReference>
<feature type="binding site" evidence="5">
    <location>
        <position position="52"/>
    </location>
    <ligand>
        <name>FAD</name>
        <dbReference type="ChEBI" id="CHEBI:57692"/>
    </ligand>
</feature>
<dbReference type="PRINTS" id="PR00368">
    <property type="entry name" value="FADPNR"/>
</dbReference>
<name>A0A1W2EUJ1_9BACT</name>
<dbReference type="InterPro" id="IPR001100">
    <property type="entry name" value="Pyr_nuc-diS_OxRdtase"/>
</dbReference>
<dbReference type="OrthoDB" id="9786429at2"/>
<proteinExistence type="inferred from homology"/>
<feature type="disulfide bond" description="Redox-active" evidence="6">
    <location>
        <begin position="43"/>
        <end position="48"/>
    </location>
</feature>
<dbReference type="RefSeq" id="WP_084071995.1">
    <property type="nucleotide sequence ID" value="NZ_FWXY01000049.1"/>
</dbReference>
<keyword evidence="5" id="KW-0547">Nucleotide-binding</keyword>
<dbReference type="Gene3D" id="3.30.390.30">
    <property type="match status" value="1"/>
</dbReference>
<dbReference type="Pfam" id="PF02852">
    <property type="entry name" value="Pyr_redox_dim"/>
    <property type="match status" value="1"/>
</dbReference>
<keyword evidence="5" id="KW-0520">NAD</keyword>
<evidence type="ECO:0000256" key="3">
    <source>
        <dbReference type="ARBA" id="ARBA00022827"/>
    </source>
</evidence>